<evidence type="ECO:0000259" key="12">
    <source>
        <dbReference type="PROSITE" id="PS51686"/>
    </source>
</evidence>
<feature type="binding site" evidence="11">
    <location>
        <position position="219"/>
    </location>
    <ligand>
        <name>S-adenosyl-L-methionine</name>
        <dbReference type="ChEBI" id="CHEBI:59789"/>
    </ligand>
</feature>
<dbReference type="Gene3D" id="3.40.50.150">
    <property type="entry name" value="Vaccinia Virus protein VP39"/>
    <property type="match status" value="1"/>
</dbReference>
<comment type="catalytic activity">
    <reaction evidence="10">
        <text>a cytidine in rRNA + S-adenosyl-L-methionine = a 5-methylcytidine in rRNA + S-adenosyl-L-homocysteine + H(+)</text>
        <dbReference type="Rhea" id="RHEA:61484"/>
        <dbReference type="Rhea" id="RHEA-COMP:15836"/>
        <dbReference type="Rhea" id="RHEA-COMP:15837"/>
        <dbReference type="ChEBI" id="CHEBI:15378"/>
        <dbReference type="ChEBI" id="CHEBI:57856"/>
        <dbReference type="ChEBI" id="CHEBI:59789"/>
        <dbReference type="ChEBI" id="CHEBI:74483"/>
        <dbReference type="ChEBI" id="CHEBI:82748"/>
    </reaction>
</comment>
<keyword evidence="2" id="KW-0698">rRNA processing</keyword>
<evidence type="ECO:0000256" key="9">
    <source>
        <dbReference type="ARBA" id="ARBA00042050"/>
    </source>
</evidence>
<evidence type="ECO:0000256" key="6">
    <source>
        <dbReference type="ARBA" id="ARBA00022884"/>
    </source>
</evidence>
<sequence>MALSHFDTLYRQQYSDLWPAIRIALLSKQKYGALINNFCQNEDFLNFLTEQDATDFVHDGAIRLRQACQHIDESKDDSTVVIDMNTDVKHNKQDEEFYISPNTEYIGRDAARISSHLSHKTEFETYHIPNKINTIKYDFNVSPHLKCFIHGNEQRFTNPYYDAAIGTMAYYIMDASSILPVIALDIQPDDVILDMCAAPGGKALAMLQTMYVGGLVVNDPAYSRRLSLKSVISSYMPKSMITGDMLRITKYDGTKWSQLESNVYDKVLVDVPCTTDRHVLHNNDNNIFSRSRNKERQSLPSLQSELL</sequence>
<dbReference type="Proteomes" id="UP000694865">
    <property type="component" value="Unplaced"/>
</dbReference>
<comment type="caution">
    <text evidence="11">Lacks conserved residue(s) required for the propagation of feature annotation.</text>
</comment>
<dbReference type="RefSeq" id="XP_006825059.1">
    <property type="nucleotide sequence ID" value="XM_006824996.1"/>
</dbReference>
<dbReference type="PANTHER" id="PTHR22808">
    <property type="entry name" value="NCL1 YEAST -RELATED NOL1/NOP2/FMU SUN DOMAIN-CONTAINING"/>
    <property type="match status" value="1"/>
</dbReference>
<feature type="binding site" evidence="11">
    <location>
        <begin position="196"/>
        <end position="202"/>
    </location>
    <ligand>
        <name>S-adenosyl-L-methionine</name>
        <dbReference type="ChEBI" id="CHEBI:59789"/>
    </ligand>
</feature>
<evidence type="ECO:0000256" key="3">
    <source>
        <dbReference type="ARBA" id="ARBA00022603"/>
    </source>
</evidence>
<keyword evidence="3 11" id="KW-0489">Methyltransferase</keyword>
<reference evidence="14" key="1">
    <citation type="submission" date="2025-08" db="UniProtKB">
        <authorList>
            <consortium name="RefSeq"/>
        </authorList>
    </citation>
    <scope>IDENTIFICATION</scope>
    <source>
        <tissue evidence="14">Testes</tissue>
    </source>
</reference>
<evidence type="ECO:0000256" key="4">
    <source>
        <dbReference type="ARBA" id="ARBA00022679"/>
    </source>
</evidence>
<organism evidence="13 14">
    <name type="scientific">Saccoglossus kowalevskii</name>
    <name type="common">Acorn worm</name>
    <dbReference type="NCBI Taxonomy" id="10224"/>
    <lineage>
        <taxon>Eukaryota</taxon>
        <taxon>Metazoa</taxon>
        <taxon>Hemichordata</taxon>
        <taxon>Enteropneusta</taxon>
        <taxon>Harrimaniidae</taxon>
        <taxon>Saccoglossus</taxon>
    </lineage>
</organism>
<dbReference type="InterPro" id="IPR001678">
    <property type="entry name" value="MeTrfase_RsmB-F_NOP2_dom"/>
</dbReference>
<feature type="domain" description="SAM-dependent MTase RsmB/NOP-type" evidence="12">
    <location>
        <begin position="99"/>
        <end position="307"/>
    </location>
</feature>
<dbReference type="Gene3D" id="6.20.240.40">
    <property type="match status" value="1"/>
</dbReference>
<accession>A0ABM0MYG8</accession>
<dbReference type="Pfam" id="PF01189">
    <property type="entry name" value="Methyltr_RsmB-F"/>
    <property type="match status" value="1"/>
</dbReference>
<dbReference type="InterPro" id="IPR023267">
    <property type="entry name" value="RCMT"/>
</dbReference>
<feature type="non-terminal residue" evidence="14">
    <location>
        <position position="307"/>
    </location>
</feature>
<dbReference type="InterPro" id="IPR049560">
    <property type="entry name" value="MeTrfase_RsmB-F_NOP2_cat"/>
</dbReference>
<keyword evidence="6 11" id="KW-0694">RNA-binding</keyword>
<keyword evidence="5 11" id="KW-0949">S-adenosyl-L-methionine</keyword>
<protein>
    <recommendedName>
        <fullName evidence="9">NOL1/NOP2/Sun domain family member 4</fullName>
    </recommendedName>
</protein>
<dbReference type="PRINTS" id="PR02008">
    <property type="entry name" value="RCMTFAMILY"/>
</dbReference>
<dbReference type="SUPFAM" id="SSF53335">
    <property type="entry name" value="S-adenosyl-L-methionine-dependent methyltransferases"/>
    <property type="match status" value="1"/>
</dbReference>
<feature type="binding site" evidence="11">
    <location>
        <position position="270"/>
    </location>
    <ligand>
        <name>S-adenosyl-L-methionine</name>
        <dbReference type="ChEBI" id="CHEBI:59789"/>
    </ligand>
</feature>
<gene>
    <name evidence="14" type="primary">LOC102805185</name>
</gene>
<evidence type="ECO:0000256" key="2">
    <source>
        <dbReference type="ARBA" id="ARBA00022552"/>
    </source>
</evidence>
<evidence type="ECO:0000313" key="13">
    <source>
        <dbReference type="Proteomes" id="UP000694865"/>
    </source>
</evidence>
<evidence type="ECO:0000256" key="11">
    <source>
        <dbReference type="PROSITE-ProRule" id="PRU01023"/>
    </source>
</evidence>
<proteinExistence type="inferred from homology"/>
<feature type="binding site" evidence="11">
    <location>
        <position position="252"/>
    </location>
    <ligand>
        <name>S-adenosyl-L-methionine</name>
        <dbReference type="ChEBI" id="CHEBI:59789"/>
    </ligand>
</feature>
<evidence type="ECO:0000256" key="7">
    <source>
        <dbReference type="ARBA" id="ARBA00022946"/>
    </source>
</evidence>
<dbReference type="GeneID" id="102805185"/>
<keyword evidence="8" id="KW-0496">Mitochondrion</keyword>
<evidence type="ECO:0000313" key="14">
    <source>
        <dbReference type="RefSeq" id="XP_006825059.1"/>
    </source>
</evidence>
<evidence type="ECO:0000256" key="8">
    <source>
        <dbReference type="ARBA" id="ARBA00023128"/>
    </source>
</evidence>
<evidence type="ECO:0000256" key="1">
    <source>
        <dbReference type="ARBA" id="ARBA00004173"/>
    </source>
</evidence>
<comment type="subcellular location">
    <subcellularLocation>
        <location evidence="1">Mitochondrion</location>
    </subcellularLocation>
</comment>
<evidence type="ECO:0000256" key="5">
    <source>
        <dbReference type="ARBA" id="ARBA00022691"/>
    </source>
</evidence>
<dbReference type="InterPro" id="IPR029063">
    <property type="entry name" value="SAM-dependent_MTases_sf"/>
</dbReference>
<keyword evidence="4 11" id="KW-0808">Transferase</keyword>
<name>A0ABM0MYG8_SACKO</name>
<keyword evidence="7" id="KW-0809">Transit peptide</keyword>
<comment type="similarity">
    <text evidence="11">Belongs to the class I-like SAM-binding methyltransferase superfamily. RsmB/NOP family.</text>
</comment>
<dbReference type="PROSITE" id="PS51686">
    <property type="entry name" value="SAM_MT_RSMB_NOP"/>
    <property type="match status" value="1"/>
</dbReference>
<dbReference type="PANTHER" id="PTHR22808:SF3">
    <property type="entry name" value="5-METHYLCYTOSINE RRNA METHYLTRANSFERASE NSUN4"/>
    <property type="match status" value="1"/>
</dbReference>
<evidence type="ECO:0000256" key="10">
    <source>
        <dbReference type="ARBA" id="ARBA00049302"/>
    </source>
</evidence>
<keyword evidence="13" id="KW-1185">Reference proteome</keyword>